<gene>
    <name evidence="3" type="ORF">J2W94_001746</name>
</gene>
<dbReference type="Gene3D" id="3.10.450.160">
    <property type="entry name" value="inner membrane protein cigr"/>
    <property type="match status" value="1"/>
</dbReference>
<dbReference type="EMBL" id="JAVDTT010000002">
    <property type="protein sequence ID" value="MDR6841461.1"/>
    <property type="molecule type" value="Genomic_DNA"/>
</dbReference>
<keyword evidence="4" id="KW-1185">Reference proteome</keyword>
<comment type="caution">
    <text evidence="3">The sequence shown here is derived from an EMBL/GenBank/DDBJ whole genome shotgun (WGS) entry which is preliminary data.</text>
</comment>
<proteinExistence type="predicted"/>
<keyword evidence="2" id="KW-0732">Signal</keyword>
<organism evidence="3 4">
    <name type="scientific">Pseudoxanthomonas sacheonensis</name>
    <dbReference type="NCBI Taxonomy" id="443615"/>
    <lineage>
        <taxon>Bacteria</taxon>
        <taxon>Pseudomonadati</taxon>
        <taxon>Pseudomonadota</taxon>
        <taxon>Gammaproteobacteria</taxon>
        <taxon>Lysobacterales</taxon>
        <taxon>Lysobacteraceae</taxon>
        <taxon>Pseudoxanthomonas</taxon>
    </lineage>
</organism>
<evidence type="ECO:0000256" key="2">
    <source>
        <dbReference type="SAM" id="SignalP"/>
    </source>
</evidence>
<name>A0ABU1RRR7_9GAMM</name>
<feature type="signal peptide" evidence="2">
    <location>
        <begin position="1"/>
        <end position="22"/>
    </location>
</feature>
<feature type="chain" id="PRO_5046471217" evidence="2">
    <location>
        <begin position="23"/>
        <end position="142"/>
    </location>
</feature>
<evidence type="ECO:0000313" key="4">
    <source>
        <dbReference type="Proteomes" id="UP001254759"/>
    </source>
</evidence>
<dbReference type="InterPro" id="IPR024572">
    <property type="entry name" value="RcnB"/>
</dbReference>
<feature type="region of interest" description="Disordered" evidence="1">
    <location>
        <begin position="25"/>
        <end position="54"/>
    </location>
</feature>
<dbReference type="Pfam" id="PF11776">
    <property type="entry name" value="RcnB"/>
    <property type="match status" value="1"/>
</dbReference>
<evidence type="ECO:0000256" key="1">
    <source>
        <dbReference type="SAM" id="MobiDB-lite"/>
    </source>
</evidence>
<sequence>MKRLLLTTSIAVLLLSSAAAMARDHGKDKHDRYDDDRYGYSDRRDRDDDDRYDRRYDNRRYDDRRYEGRRHDNGRHLGQIKHGYRRGMHAPVVYLQPRYYVTDYRRYHLAAPPRGYRWVRPADDRYLLVEVASGLISQALGY</sequence>
<protein>
    <submittedName>
        <fullName evidence="3">Ni/Co efflux regulator RcnB</fullName>
    </submittedName>
</protein>
<reference evidence="3 4" key="1">
    <citation type="submission" date="2023-07" db="EMBL/GenBank/DDBJ databases">
        <title>Sorghum-associated microbial communities from plants grown in Nebraska, USA.</title>
        <authorList>
            <person name="Schachtman D."/>
        </authorList>
    </citation>
    <scope>NUCLEOTIDE SEQUENCE [LARGE SCALE GENOMIC DNA]</scope>
    <source>
        <strain evidence="3 4">BE107</strain>
    </source>
</reference>
<dbReference type="RefSeq" id="WP_310092258.1">
    <property type="nucleotide sequence ID" value="NZ_JAVDTT010000002.1"/>
</dbReference>
<dbReference type="Proteomes" id="UP001254759">
    <property type="component" value="Unassembled WGS sequence"/>
</dbReference>
<accession>A0ABU1RRR7</accession>
<evidence type="ECO:0000313" key="3">
    <source>
        <dbReference type="EMBL" id="MDR6841461.1"/>
    </source>
</evidence>